<evidence type="ECO:0000313" key="3">
    <source>
        <dbReference type="Proteomes" id="UP000765507"/>
    </source>
</evidence>
<feature type="compositionally biased region" description="Polar residues" evidence="1">
    <location>
        <begin position="45"/>
        <end position="63"/>
    </location>
</feature>
<dbReference type="EMBL" id="JAHGAV010000960">
    <property type="protein sequence ID" value="KAG6923166.1"/>
    <property type="molecule type" value="Genomic_DNA"/>
</dbReference>
<evidence type="ECO:0000256" key="1">
    <source>
        <dbReference type="SAM" id="MobiDB-lite"/>
    </source>
</evidence>
<accession>A0A8T1S2H2</accession>
<dbReference type="Proteomes" id="UP000765507">
    <property type="component" value="Unassembled WGS sequence"/>
</dbReference>
<reference evidence="2 3" key="1">
    <citation type="journal article" date="2020" name="G3 (Bethesda)">
        <title>Draft Genome of the Common Snapping Turtle, Chelydra serpentina, a Model for Phenotypic Plasticity in Reptiles.</title>
        <authorList>
            <person name="Das D."/>
            <person name="Singh S.K."/>
            <person name="Bierstedt J."/>
            <person name="Erickson A."/>
            <person name="Galli G.L.J."/>
            <person name="Crossley D.A. 2nd"/>
            <person name="Rhen T."/>
        </authorList>
    </citation>
    <scope>NUCLEOTIDE SEQUENCE [LARGE SCALE GENOMIC DNA]</scope>
    <source>
        <strain evidence="2">KW</strain>
    </source>
</reference>
<evidence type="ECO:0000313" key="2">
    <source>
        <dbReference type="EMBL" id="KAG6923166.1"/>
    </source>
</evidence>
<feature type="region of interest" description="Disordered" evidence="1">
    <location>
        <begin position="25"/>
        <end position="63"/>
    </location>
</feature>
<keyword evidence="3" id="KW-1185">Reference proteome</keyword>
<proteinExistence type="predicted"/>
<protein>
    <submittedName>
        <fullName evidence="2">Uncharacterized protein</fullName>
    </submittedName>
</protein>
<sequence length="63" mass="6830">MKLLVPSVWSISENLSLWSVDTISAKPASPSAGRDPIQMPLAPSVQRNCNRETSGQTGSWQMS</sequence>
<comment type="caution">
    <text evidence="2">The sequence shown here is derived from an EMBL/GenBank/DDBJ whole genome shotgun (WGS) entry which is preliminary data.</text>
</comment>
<gene>
    <name evidence="2" type="ORF">G0U57_021382</name>
</gene>
<organism evidence="2 3">
    <name type="scientific">Chelydra serpentina</name>
    <name type="common">Snapping turtle</name>
    <name type="synonym">Testudo serpentina</name>
    <dbReference type="NCBI Taxonomy" id="8475"/>
    <lineage>
        <taxon>Eukaryota</taxon>
        <taxon>Metazoa</taxon>
        <taxon>Chordata</taxon>
        <taxon>Craniata</taxon>
        <taxon>Vertebrata</taxon>
        <taxon>Euteleostomi</taxon>
        <taxon>Archelosauria</taxon>
        <taxon>Testudinata</taxon>
        <taxon>Testudines</taxon>
        <taxon>Cryptodira</taxon>
        <taxon>Durocryptodira</taxon>
        <taxon>Americhelydia</taxon>
        <taxon>Chelydroidea</taxon>
        <taxon>Chelydridae</taxon>
        <taxon>Chelydra</taxon>
    </lineage>
</organism>
<dbReference type="AlphaFoldDB" id="A0A8T1S2H2"/>
<name>A0A8T1S2H2_CHESE</name>